<evidence type="ECO:0000259" key="2">
    <source>
        <dbReference type="Pfam" id="PF03795"/>
    </source>
</evidence>
<feature type="domain" description="YCII-related" evidence="2">
    <location>
        <begin position="107"/>
        <end position="194"/>
    </location>
</feature>
<dbReference type="EMBL" id="BSTK01000009">
    <property type="protein sequence ID" value="GLY87729.1"/>
    <property type="molecule type" value="Genomic_DNA"/>
</dbReference>
<sequence length="201" mass="22806">MEYFFYCRDKQGVGDLRWEMAEEHWAFMDRYAEKMIARGPTLTPDGEQATGSMHIVDLPDADAAYEFAFQEPYYLAGVFDEVLVRRWNNTLGRTMWEFAGGTAGHRRFLILAHGGPTRIADRDVTVEENRRYLADACSEGLIAHGPLLSEDGADWVGTASLVELPDRDAAETLVRQDPFARAGLYERVEVHDWRFGGRPAE</sequence>
<gene>
    <name evidence="3" type="ORF">Airi02_056580</name>
</gene>
<dbReference type="SUPFAM" id="SSF54909">
    <property type="entry name" value="Dimeric alpha+beta barrel"/>
    <property type="match status" value="2"/>
</dbReference>
<dbReference type="RefSeq" id="WP_285577019.1">
    <property type="nucleotide sequence ID" value="NZ_BSTK01000009.1"/>
</dbReference>
<evidence type="ECO:0000313" key="3">
    <source>
        <dbReference type="EMBL" id="GLY87729.1"/>
    </source>
</evidence>
<organism evidence="3 4">
    <name type="scientific">Actinoallomurus iriomotensis</name>
    <dbReference type="NCBI Taxonomy" id="478107"/>
    <lineage>
        <taxon>Bacteria</taxon>
        <taxon>Bacillati</taxon>
        <taxon>Actinomycetota</taxon>
        <taxon>Actinomycetes</taxon>
        <taxon>Streptosporangiales</taxon>
        <taxon>Thermomonosporaceae</taxon>
        <taxon>Actinoallomurus</taxon>
    </lineage>
</organism>
<dbReference type="InterPro" id="IPR005545">
    <property type="entry name" value="YCII"/>
</dbReference>
<dbReference type="PANTHER" id="PTHR33606">
    <property type="entry name" value="PROTEIN YCII"/>
    <property type="match status" value="1"/>
</dbReference>
<dbReference type="Pfam" id="PF03795">
    <property type="entry name" value="YCII"/>
    <property type="match status" value="2"/>
</dbReference>
<evidence type="ECO:0000313" key="4">
    <source>
        <dbReference type="Proteomes" id="UP001165074"/>
    </source>
</evidence>
<dbReference type="InterPro" id="IPR051807">
    <property type="entry name" value="Sec-metab_biosynth-assoc"/>
</dbReference>
<keyword evidence="4" id="KW-1185">Reference proteome</keyword>
<dbReference type="Proteomes" id="UP001165074">
    <property type="component" value="Unassembled WGS sequence"/>
</dbReference>
<comment type="similarity">
    <text evidence="1">Belongs to the YciI family.</text>
</comment>
<dbReference type="Gene3D" id="3.30.70.1060">
    <property type="entry name" value="Dimeric alpha+beta barrel"/>
    <property type="match status" value="2"/>
</dbReference>
<proteinExistence type="inferred from homology"/>
<evidence type="ECO:0000256" key="1">
    <source>
        <dbReference type="ARBA" id="ARBA00007689"/>
    </source>
</evidence>
<reference evidence="3" key="1">
    <citation type="submission" date="2023-03" db="EMBL/GenBank/DDBJ databases">
        <title>Actinoallomurus iriomotensis NBRC 103684.</title>
        <authorList>
            <person name="Ichikawa N."/>
            <person name="Sato H."/>
            <person name="Tonouchi N."/>
        </authorList>
    </citation>
    <scope>NUCLEOTIDE SEQUENCE</scope>
    <source>
        <strain evidence="3">NBRC 103684</strain>
    </source>
</reference>
<dbReference type="PANTHER" id="PTHR33606:SF3">
    <property type="entry name" value="PROTEIN YCII"/>
    <property type="match status" value="1"/>
</dbReference>
<dbReference type="InterPro" id="IPR011008">
    <property type="entry name" value="Dimeric_a/b-barrel"/>
</dbReference>
<comment type="caution">
    <text evidence="3">The sequence shown here is derived from an EMBL/GenBank/DDBJ whole genome shotgun (WGS) entry which is preliminary data.</text>
</comment>
<protein>
    <recommendedName>
        <fullName evidence="2">YCII-related domain-containing protein</fullName>
    </recommendedName>
</protein>
<accession>A0A9W6W1T7</accession>
<dbReference type="AlphaFoldDB" id="A0A9W6W1T7"/>
<feature type="domain" description="YCII-related" evidence="2">
    <location>
        <begin position="1"/>
        <end position="88"/>
    </location>
</feature>
<name>A0A9W6W1T7_9ACTN</name>